<dbReference type="Proteomes" id="UP001163878">
    <property type="component" value="Chromosome"/>
</dbReference>
<dbReference type="EMBL" id="CP107567">
    <property type="protein sequence ID" value="UYQ66492.1"/>
    <property type="molecule type" value="Genomic_DNA"/>
</dbReference>
<protein>
    <recommendedName>
        <fullName evidence="4">Secreted protein</fullName>
    </recommendedName>
</protein>
<reference evidence="2" key="1">
    <citation type="submission" date="2022-10" db="EMBL/GenBank/DDBJ databases">
        <title>Cytochrome P450 Catalyzes Benzene Ring Formation in the Biosynthesis of Trialkyl-Substituted Aromatic Polyketides.</title>
        <authorList>
            <person name="Zhao E."/>
            <person name="Ge H."/>
        </authorList>
    </citation>
    <scope>NUCLEOTIDE SEQUENCE</scope>
    <source>
        <strain evidence="2">NA0869</strain>
    </source>
</reference>
<feature type="signal peptide" evidence="1">
    <location>
        <begin position="1"/>
        <end position="23"/>
    </location>
</feature>
<sequence length="118" mass="12242">MLALITAVAALTVAAPAVPHAEAATPCPGRLAKTVSFSTGELRVYERGDYACAVTFAKRPGARRSMSVSLQPRGGRAANDSGRFTRQAGPVTVHALNRCVRATGSVSGVSRSTGWILC</sequence>
<evidence type="ECO:0000313" key="3">
    <source>
        <dbReference type="Proteomes" id="UP001163878"/>
    </source>
</evidence>
<evidence type="ECO:0008006" key="4">
    <source>
        <dbReference type="Google" id="ProtNLM"/>
    </source>
</evidence>
<gene>
    <name evidence="2" type="ORF">OGH68_12475</name>
</gene>
<keyword evidence="1" id="KW-0732">Signal</keyword>
<organism evidence="2 3">
    <name type="scientific">Streptomyces peucetius</name>
    <dbReference type="NCBI Taxonomy" id="1950"/>
    <lineage>
        <taxon>Bacteria</taxon>
        <taxon>Bacillati</taxon>
        <taxon>Actinomycetota</taxon>
        <taxon>Actinomycetes</taxon>
        <taxon>Kitasatosporales</taxon>
        <taxon>Streptomycetaceae</taxon>
        <taxon>Streptomyces</taxon>
    </lineage>
</organism>
<accession>A0ABY6IHK4</accession>
<evidence type="ECO:0000313" key="2">
    <source>
        <dbReference type="EMBL" id="UYQ66492.1"/>
    </source>
</evidence>
<feature type="chain" id="PRO_5047469724" description="Secreted protein" evidence="1">
    <location>
        <begin position="24"/>
        <end position="118"/>
    </location>
</feature>
<keyword evidence="3" id="KW-1185">Reference proteome</keyword>
<name>A0ABY6IHK4_STRPE</name>
<evidence type="ECO:0000256" key="1">
    <source>
        <dbReference type="SAM" id="SignalP"/>
    </source>
</evidence>
<proteinExistence type="predicted"/>